<dbReference type="EMBL" id="KZ502564">
    <property type="protein sequence ID" value="PKU75909.1"/>
    <property type="molecule type" value="Genomic_DNA"/>
</dbReference>
<feature type="transmembrane region" description="Helical" evidence="6">
    <location>
        <begin position="214"/>
        <end position="234"/>
    </location>
</feature>
<dbReference type="GO" id="GO:0016020">
    <property type="term" value="C:membrane"/>
    <property type="evidence" value="ECO:0007669"/>
    <property type="project" value="UniProtKB-SubCell"/>
</dbReference>
<feature type="transmembrane region" description="Helical" evidence="6">
    <location>
        <begin position="155"/>
        <end position="177"/>
    </location>
</feature>
<accession>A0A2I0WJS7</accession>
<dbReference type="Proteomes" id="UP000233837">
    <property type="component" value="Unassembled WGS sequence"/>
</dbReference>
<evidence type="ECO:0000256" key="5">
    <source>
        <dbReference type="ARBA" id="ARBA00023136"/>
    </source>
</evidence>
<reference evidence="7 8" key="1">
    <citation type="journal article" date="2016" name="Sci. Rep.">
        <title>The Dendrobium catenatum Lindl. genome sequence provides insights into polysaccharide synthase, floral development and adaptive evolution.</title>
        <authorList>
            <person name="Zhang G.Q."/>
            <person name="Xu Q."/>
            <person name="Bian C."/>
            <person name="Tsai W.C."/>
            <person name="Yeh C.M."/>
            <person name="Liu K.W."/>
            <person name="Yoshida K."/>
            <person name="Zhang L.S."/>
            <person name="Chang S.B."/>
            <person name="Chen F."/>
            <person name="Shi Y."/>
            <person name="Su Y.Y."/>
            <person name="Zhang Y.Q."/>
            <person name="Chen L.J."/>
            <person name="Yin Y."/>
            <person name="Lin M."/>
            <person name="Huang H."/>
            <person name="Deng H."/>
            <person name="Wang Z.W."/>
            <person name="Zhu S.L."/>
            <person name="Zhao X."/>
            <person name="Deng C."/>
            <person name="Niu S.C."/>
            <person name="Huang J."/>
            <person name="Wang M."/>
            <person name="Liu G.H."/>
            <person name="Yang H.J."/>
            <person name="Xiao X.J."/>
            <person name="Hsiao Y.Y."/>
            <person name="Wu W.L."/>
            <person name="Chen Y.Y."/>
            <person name="Mitsuda N."/>
            <person name="Ohme-Takagi M."/>
            <person name="Luo Y.B."/>
            <person name="Van de Peer Y."/>
            <person name="Liu Z.J."/>
        </authorList>
    </citation>
    <scope>NUCLEOTIDE SEQUENCE [LARGE SCALE GENOMIC DNA]</scope>
    <source>
        <tissue evidence="7">The whole plant</tissue>
    </source>
</reference>
<evidence type="ECO:0000256" key="4">
    <source>
        <dbReference type="ARBA" id="ARBA00022989"/>
    </source>
</evidence>
<sequence length="479" mass="52627">MDSAPLLEFSAGESDEQGRRKEGWLWKLVDVDEMKHQLLFSFPMILTNMAYYAITLVSVMFAGHLGDTELAGATLGNSWSSVTGIALVTGLSGALETFCGQGFGAKLYRMLGVYLQSSIVTISFFSIIISVLWYFSEEVLIWLHQEPNVAKMAAIYVRYLIPGIFAYGFIQCILRFLQTQSVVVPLVICSAVPLAVHVGLTHLLVHVIGLGFKGASLSASISLWISFLMLVLYIKFSVKFKETWQGLSKESFHYILPSMKLAVPSAMMVCLEYWAFEILVLLAALLPDSESSTSLIAMCVNTEVIAFMITYGLSAAVSTRVSNEMGAGNIEQAKKAVSVTLKLAVLLALIFVLLLAFGHNIWAYGFSSNPEIVRKFAYMTPFLAASIVLDSAQGILSGVSRGCGLQHKAAWTNLVTFYIIGLPLVLLFGFKLGLYDKGLWLGLICGLFCQACTLLVIINRINWSRIGVQVVDKEDQQHV</sequence>
<feature type="transmembrane region" description="Helical" evidence="6">
    <location>
        <begin position="295"/>
        <end position="318"/>
    </location>
</feature>
<dbReference type="OrthoDB" id="2126698at2759"/>
<dbReference type="NCBIfam" id="TIGR00797">
    <property type="entry name" value="matE"/>
    <property type="match status" value="1"/>
</dbReference>
<dbReference type="InterPro" id="IPR002528">
    <property type="entry name" value="MATE_fam"/>
</dbReference>
<feature type="transmembrane region" description="Helical" evidence="6">
    <location>
        <begin position="254"/>
        <end position="275"/>
    </location>
</feature>
<comment type="subcellular location">
    <subcellularLocation>
        <location evidence="1">Membrane</location>
        <topology evidence="1">Multi-pass membrane protein</topology>
    </subcellularLocation>
</comment>
<feature type="transmembrane region" description="Helical" evidence="6">
    <location>
        <begin position="44"/>
        <end position="66"/>
    </location>
</feature>
<dbReference type="InterPro" id="IPR045069">
    <property type="entry name" value="MATE_euk"/>
</dbReference>
<evidence type="ECO:0000256" key="1">
    <source>
        <dbReference type="ARBA" id="ARBA00004141"/>
    </source>
</evidence>
<evidence type="ECO:0000256" key="2">
    <source>
        <dbReference type="ARBA" id="ARBA00010199"/>
    </source>
</evidence>
<keyword evidence="4 6" id="KW-1133">Transmembrane helix</keyword>
<dbReference type="PANTHER" id="PTHR11206">
    <property type="entry name" value="MULTIDRUG RESISTANCE PROTEIN"/>
    <property type="match status" value="1"/>
</dbReference>
<protein>
    <recommendedName>
        <fullName evidence="6">Protein DETOXIFICATION</fullName>
    </recommendedName>
    <alternativeName>
        <fullName evidence="6">Multidrug and toxic compound extrusion protein</fullName>
    </alternativeName>
</protein>
<name>A0A2I0WJS7_9ASPA</name>
<feature type="transmembrane region" description="Helical" evidence="6">
    <location>
        <begin position="78"/>
        <end position="99"/>
    </location>
</feature>
<evidence type="ECO:0000256" key="3">
    <source>
        <dbReference type="ARBA" id="ARBA00022692"/>
    </source>
</evidence>
<dbReference type="GO" id="GO:1990961">
    <property type="term" value="P:xenobiotic detoxification by transmembrane export across the plasma membrane"/>
    <property type="evidence" value="ECO:0007669"/>
    <property type="project" value="InterPro"/>
</dbReference>
<evidence type="ECO:0000256" key="6">
    <source>
        <dbReference type="RuleBase" id="RU004914"/>
    </source>
</evidence>
<keyword evidence="5 6" id="KW-0472">Membrane</keyword>
<dbReference type="CDD" id="cd13132">
    <property type="entry name" value="MATE_eukaryotic"/>
    <property type="match status" value="1"/>
</dbReference>
<feature type="transmembrane region" description="Helical" evidence="6">
    <location>
        <begin position="411"/>
        <end position="432"/>
    </location>
</feature>
<feature type="transmembrane region" description="Helical" evidence="6">
    <location>
        <begin position="438"/>
        <end position="458"/>
    </location>
</feature>
<feature type="transmembrane region" description="Helical" evidence="6">
    <location>
        <begin position="111"/>
        <end position="135"/>
    </location>
</feature>
<gene>
    <name evidence="7" type="primary">ALF5</name>
    <name evidence="7" type="ORF">MA16_Dca005956</name>
</gene>
<feature type="transmembrane region" description="Helical" evidence="6">
    <location>
        <begin position="339"/>
        <end position="364"/>
    </location>
</feature>
<proteinExistence type="inferred from homology"/>
<dbReference type="Pfam" id="PF01554">
    <property type="entry name" value="MatE"/>
    <property type="match status" value="2"/>
</dbReference>
<dbReference type="AlphaFoldDB" id="A0A2I0WJS7"/>
<evidence type="ECO:0000313" key="7">
    <source>
        <dbReference type="EMBL" id="PKU75909.1"/>
    </source>
</evidence>
<dbReference type="GO" id="GO:0015297">
    <property type="term" value="F:antiporter activity"/>
    <property type="evidence" value="ECO:0007669"/>
    <property type="project" value="InterPro"/>
</dbReference>
<keyword evidence="3 6" id="KW-0812">Transmembrane</keyword>
<dbReference type="GO" id="GO:0042910">
    <property type="term" value="F:xenobiotic transmembrane transporter activity"/>
    <property type="evidence" value="ECO:0007669"/>
    <property type="project" value="InterPro"/>
</dbReference>
<evidence type="ECO:0000313" key="8">
    <source>
        <dbReference type="Proteomes" id="UP000233837"/>
    </source>
</evidence>
<organism evidence="7 8">
    <name type="scientific">Dendrobium catenatum</name>
    <dbReference type="NCBI Taxonomy" id="906689"/>
    <lineage>
        <taxon>Eukaryota</taxon>
        <taxon>Viridiplantae</taxon>
        <taxon>Streptophyta</taxon>
        <taxon>Embryophyta</taxon>
        <taxon>Tracheophyta</taxon>
        <taxon>Spermatophyta</taxon>
        <taxon>Magnoliopsida</taxon>
        <taxon>Liliopsida</taxon>
        <taxon>Asparagales</taxon>
        <taxon>Orchidaceae</taxon>
        <taxon>Epidendroideae</taxon>
        <taxon>Malaxideae</taxon>
        <taxon>Dendrobiinae</taxon>
        <taxon>Dendrobium</taxon>
    </lineage>
</organism>
<keyword evidence="8" id="KW-1185">Reference proteome</keyword>
<reference evidence="7 8" key="2">
    <citation type="journal article" date="2017" name="Nature">
        <title>The Apostasia genome and the evolution of orchids.</title>
        <authorList>
            <person name="Zhang G.Q."/>
            <person name="Liu K.W."/>
            <person name="Li Z."/>
            <person name="Lohaus R."/>
            <person name="Hsiao Y.Y."/>
            <person name="Niu S.C."/>
            <person name="Wang J.Y."/>
            <person name="Lin Y.C."/>
            <person name="Xu Q."/>
            <person name="Chen L.J."/>
            <person name="Yoshida K."/>
            <person name="Fujiwara S."/>
            <person name="Wang Z.W."/>
            <person name="Zhang Y.Q."/>
            <person name="Mitsuda N."/>
            <person name="Wang M."/>
            <person name="Liu G.H."/>
            <person name="Pecoraro L."/>
            <person name="Huang H.X."/>
            <person name="Xiao X.J."/>
            <person name="Lin M."/>
            <person name="Wu X.Y."/>
            <person name="Wu W.L."/>
            <person name="Chen Y.Y."/>
            <person name="Chang S.B."/>
            <person name="Sakamoto S."/>
            <person name="Ohme-Takagi M."/>
            <person name="Yagi M."/>
            <person name="Zeng S.J."/>
            <person name="Shen C.Y."/>
            <person name="Yeh C.M."/>
            <person name="Luo Y.B."/>
            <person name="Tsai W.C."/>
            <person name="Van de Peer Y."/>
            <person name="Liu Z.J."/>
        </authorList>
    </citation>
    <scope>NUCLEOTIDE SEQUENCE [LARGE SCALE GENOMIC DNA]</scope>
    <source>
        <tissue evidence="7">The whole plant</tissue>
    </source>
</reference>
<feature type="transmembrane region" description="Helical" evidence="6">
    <location>
        <begin position="184"/>
        <end position="208"/>
    </location>
</feature>
<comment type="similarity">
    <text evidence="2 6">Belongs to the multi antimicrobial extrusion (MATE) (TC 2.A.66.1) family.</text>
</comment>
<feature type="transmembrane region" description="Helical" evidence="6">
    <location>
        <begin position="376"/>
        <end position="399"/>
    </location>
</feature>